<evidence type="ECO:0000313" key="2">
    <source>
        <dbReference type="Proteomes" id="UP000017836"/>
    </source>
</evidence>
<accession>W1Q0V4</accession>
<organism evidence="1 2">
    <name type="scientific">Amborella trichopoda</name>
    <dbReference type="NCBI Taxonomy" id="13333"/>
    <lineage>
        <taxon>Eukaryota</taxon>
        <taxon>Viridiplantae</taxon>
        <taxon>Streptophyta</taxon>
        <taxon>Embryophyta</taxon>
        <taxon>Tracheophyta</taxon>
        <taxon>Spermatophyta</taxon>
        <taxon>Magnoliopsida</taxon>
        <taxon>Amborellales</taxon>
        <taxon>Amborellaceae</taxon>
        <taxon>Amborella</taxon>
    </lineage>
</organism>
<name>W1Q0V4_AMBTC</name>
<protein>
    <submittedName>
        <fullName evidence="1">Uncharacterized protein</fullName>
    </submittedName>
</protein>
<dbReference type="AlphaFoldDB" id="W1Q0V4"/>
<keyword evidence="2" id="KW-1185">Reference proteome</keyword>
<dbReference type="Proteomes" id="UP000017836">
    <property type="component" value="Unassembled WGS sequence"/>
</dbReference>
<proteinExistence type="predicted"/>
<dbReference type="HOGENOM" id="CLU_2725571_0_0_1"/>
<dbReference type="Gramene" id="ERN13730">
    <property type="protein sequence ID" value="ERN13730"/>
    <property type="gene ID" value="AMTR_s00049p00173140"/>
</dbReference>
<sequence length="72" mass="8182">MLATWKVDDLDMWAISPYHCQLMMWRCRRFGTFSHVRNVPPPRQNSIATLTKCHVGSKNQSSDVGFGGVEVS</sequence>
<evidence type="ECO:0000313" key="1">
    <source>
        <dbReference type="EMBL" id="ERN13730.1"/>
    </source>
</evidence>
<reference evidence="2" key="1">
    <citation type="journal article" date="2013" name="Science">
        <title>The Amborella genome and the evolution of flowering plants.</title>
        <authorList>
            <consortium name="Amborella Genome Project"/>
        </authorList>
    </citation>
    <scope>NUCLEOTIDE SEQUENCE [LARGE SCALE GENOMIC DNA]</scope>
</reference>
<gene>
    <name evidence="1" type="ORF">AMTR_s00049p00173140</name>
</gene>
<dbReference type="EMBL" id="KI392567">
    <property type="protein sequence ID" value="ERN13730.1"/>
    <property type="molecule type" value="Genomic_DNA"/>
</dbReference>